<name>A0A7Y4KKK1_9BACT</name>
<dbReference type="RefSeq" id="WP_171436211.1">
    <property type="nucleotide sequence ID" value="NZ_JABFJV010000113.1"/>
</dbReference>
<sequence length="500" mass="52188">MNRTKLLLSLAGLLFLGALALDARSFFAKTPSHPPMVDPLPNGHTRRSAPAPGTLDQTHTVVQPGEAPVNGVLPVVLGRPASGNAGPVEFTGKLSGAYVKAGPGEAFAVFELSARLPEKTQRVPVNLALVVDRSGSMDGGKLADAKRAAQELVRQLREGDRLALVHYGSDVTVVPSVKIDDTTRRELLSTIEAIQVNGGTNMSGGLVAGANAVRPYSSDYRVTRAILLSDGEPTEGVTSNAGLFSEVGRIRETGITVSALGVGTGFNDTLMRGMAERGGGFSGFISDSSQLASIFTRELEQAASTVARNVSLTLTLPPGVSGVEVMGLPSTREGNTVRIPLYDLTGGQSARVVAKLTLDAPSDAKDMNVLDAAVSYVDVTANLPSQVTLALGAKVTDDVQVVHASLDRDVRVHAIRALGTQQLQAAAEAMKSGDRTSALDLLGNARRLFGASAAALSSELADVDQTQAAYGNARSDADVRDASMALKKKTMKNFGQSNSY</sequence>
<dbReference type="PROSITE" id="PS50234">
    <property type="entry name" value="VWFA"/>
    <property type="match status" value="1"/>
</dbReference>
<dbReference type="Proteomes" id="UP000563426">
    <property type="component" value="Unassembled WGS sequence"/>
</dbReference>
<feature type="signal peptide" evidence="2">
    <location>
        <begin position="1"/>
        <end position="20"/>
    </location>
</feature>
<dbReference type="EMBL" id="JABFJV010000113">
    <property type="protein sequence ID" value="NOK35503.1"/>
    <property type="molecule type" value="Genomic_DNA"/>
</dbReference>
<keyword evidence="5" id="KW-1185">Reference proteome</keyword>
<accession>A0A7Y4KKK1</accession>
<organism evidence="4 5">
    <name type="scientific">Corallococcus exercitus</name>
    <dbReference type="NCBI Taxonomy" id="2316736"/>
    <lineage>
        <taxon>Bacteria</taxon>
        <taxon>Pseudomonadati</taxon>
        <taxon>Myxococcota</taxon>
        <taxon>Myxococcia</taxon>
        <taxon>Myxococcales</taxon>
        <taxon>Cystobacterineae</taxon>
        <taxon>Myxococcaceae</taxon>
        <taxon>Corallococcus</taxon>
    </lineage>
</organism>
<dbReference type="InterPro" id="IPR002035">
    <property type="entry name" value="VWF_A"/>
</dbReference>
<dbReference type="PANTHER" id="PTHR10579:SF43">
    <property type="entry name" value="ZINC FINGER (C3HC4-TYPE RING FINGER) FAMILY PROTEIN"/>
    <property type="match status" value="1"/>
</dbReference>
<comment type="caution">
    <text evidence="4">The sequence shown here is derived from an EMBL/GenBank/DDBJ whole genome shotgun (WGS) entry which is preliminary data.</text>
</comment>
<evidence type="ECO:0000313" key="4">
    <source>
        <dbReference type="EMBL" id="NOK35503.1"/>
    </source>
</evidence>
<gene>
    <name evidence="4" type="ORF">HMI49_20065</name>
</gene>
<feature type="domain" description="VWFA" evidence="3">
    <location>
        <begin position="126"/>
        <end position="299"/>
    </location>
</feature>
<dbReference type="SMART" id="SM00327">
    <property type="entry name" value="VWA"/>
    <property type="match status" value="1"/>
</dbReference>
<feature type="region of interest" description="Disordered" evidence="1">
    <location>
        <begin position="34"/>
        <end position="53"/>
    </location>
</feature>
<evidence type="ECO:0000256" key="1">
    <source>
        <dbReference type="SAM" id="MobiDB-lite"/>
    </source>
</evidence>
<evidence type="ECO:0000259" key="3">
    <source>
        <dbReference type="PROSITE" id="PS50234"/>
    </source>
</evidence>
<dbReference type="SUPFAM" id="SSF53300">
    <property type="entry name" value="vWA-like"/>
    <property type="match status" value="1"/>
</dbReference>
<dbReference type="AlphaFoldDB" id="A0A7Y4KKK1"/>
<dbReference type="Gene3D" id="3.40.50.410">
    <property type="entry name" value="von Willebrand factor, type A domain"/>
    <property type="match status" value="1"/>
</dbReference>
<feature type="chain" id="PRO_5030887542" evidence="2">
    <location>
        <begin position="21"/>
        <end position="500"/>
    </location>
</feature>
<keyword evidence="2" id="KW-0732">Signal</keyword>
<evidence type="ECO:0000256" key="2">
    <source>
        <dbReference type="SAM" id="SignalP"/>
    </source>
</evidence>
<protein>
    <submittedName>
        <fullName evidence="4">VWA domain-containing protein</fullName>
    </submittedName>
</protein>
<reference evidence="4 5" key="1">
    <citation type="submission" date="2020-05" db="EMBL/GenBank/DDBJ databases">
        <authorList>
            <person name="Whitworth D."/>
        </authorList>
    </citation>
    <scope>NUCLEOTIDE SEQUENCE [LARGE SCALE GENOMIC DNA]</scope>
    <source>
        <strain evidence="4 5">AB043B</strain>
    </source>
</reference>
<proteinExistence type="predicted"/>
<dbReference type="PANTHER" id="PTHR10579">
    <property type="entry name" value="CALCIUM-ACTIVATED CHLORIDE CHANNEL REGULATOR"/>
    <property type="match status" value="1"/>
</dbReference>
<dbReference type="InterPro" id="IPR051266">
    <property type="entry name" value="CLCR"/>
</dbReference>
<evidence type="ECO:0000313" key="5">
    <source>
        <dbReference type="Proteomes" id="UP000563426"/>
    </source>
</evidence>
<dbReference type="InterPro" id="IPR036465">
    <property type="entry name" value="vWFA_dom_sf"/>
</dbReference>
<dbReference type="Pfam" id="PF00092">
    <property type="entry name" value="VWA"/>
    <property type="match status" value="1"/>
</dbReference>